<evidence type="ECO:0000313" key="1">
    <source>
        <dbReference type="EMBL" id="GAU08143.1"/>
    </source>
</evidence>
<name>A0A194AFN8_9BACT</name>
<dbReference type="EMBL" id="BDFE01000009">
    <property type="protein sequence ID" value="GAU08143.1"/>
    <property type="molecule type" value="Genomic_DNA"/>
</dbReference>
<gene>
    <name evidence="1" type="ORF">DPF_0846</name>
</gene>
<keyword evidence="2" id="KW-1185">Reference proteome</keyword>
<proteinExistence type="predicted"/>
<evidence type="ECO:0000313" key="2">
    <source>
        <dbReference type="Proteomes" id="UP000095200"/>
    </source>
</evidence>
<dbReference type="OrthoDB" id="5427127at2"/>
<dbReference type="STRING" id="1592317.DPF_0846"/>
<dbReference type="Proteomes" id="UP000095200">
    <property type="component" value="Unassembled WGS sequence"/>
</dbReference>
<dbReference type="RefSeq" id="WP_069857636.1">
    <property type="nucleotide sequence ID" value="NZ_BDFE01000009.1"/>
</dbReference>
<comment type="caution">
    <text evidence="1">The sequence shown here is derived from an EMBL/GenBank/DDBJ whole genome shotgun (WGS) entry which is preliminary data.</text>
</comment>
<reference evidence="2" key="1">
    <citation type="submission" date="2016-06" db="EMBL/GenBank/DDBJ databases">
        <title>Draft genome sequence of Desulfoplanes formicivorans strain Pf12B.</title>
        <authorList>
            <person name="Watanabe M."/>
            <person name="Kojima H."/>
            <person name="Fukui M."/>
        </authorList>
    </citation>
    <scope>NUCLEOTIDE SEQUENCE [LARGE SCALE GENOMIC DNA]</scope>
    <source>
        <strain evidence="2">Pf12B</strain>
    </source>
</reference>
<dbReference type="AlphaFoldDB" id="A0A194AFN8"/>
<accession>A0A194AFN8</accession>
<protein>
    <submittedName>
        <fullName evidence="1">Uncharacterized protein</fullName>
    </submittedName>
</protein>
<sequence>MARRLGGKCSLKIEDNISGDSVTMYYTLPTNKQRLAYQNASVERSGGRLINRTIEARQKYGLEILVGVRAGDLEVEQDGKWVPLVTDPNQPGYREDWKDIVLEQASDLVELLAAQVFDVSARVARDQGEDAEKN</sequence>
<organism evidence="1 2">
    <name type="scientific">Desulfoplanes formicivorans</name>
    <dbReference type="NCBI Taxonomy" id="1592317"/>
    <lineage>
        <taxon>Bacteria</taxon>
        <taxon>Pseudomonadati</taxon>
        <taxon>Thermodesulfobacteriota</taxon>
        <taxon>Desulfovibrionia</taxon>
        <taxon>Desulfovibrionales</taxon>
        <taxon>Desulfoplanaceae</taxon>
        <taxon>Desulfoplanes</taxon>
    </lineage>
</organism>